<evidence type="ECO:0000313" key="3">
    <source>
        <dbReference type="EMBL" id="KAJ4960238.1"/>
    </source>
</evidence>
<evidence type="ECO:0008006" key="5">
    <source>
        <dbReference type="Google" id="ProtNLM"/>
    </source>
</evidence>
<sequence length="299" mass="32932">MEITVTHSSCTTIQFYFRPQVLHFYRGGAPKSAAPSLSFQSDDHSRRFLKTSHSSKALIRSHPLRRFPSMSCSPSDNQTPATAVIEVDQSLKLKKKATEISPELKGTSIFLVGMNSTMKNNMGKFLAEALRYYYFESDSLVEQVAGSKNATNPLKARDAEGFCESETEVLKQLSSMGRLVVCVGDGAVHSSVNLALLRHGISIWIDVPLDIIAREVTATMACATSDTSEVLATLTNLYKDWRNGYATADATVSLQKVAGILGYDNLDAVTTEDMTIETLKEIEKLTRVKKMMENAAKPF</sequence>
<dbReference type="FunFam" id="3.40.50.300:FF:001033">
    <property type="entry name" value="Shikimate kinase 2, chloroplastic"/>
    <property type="match status" value="1"/>
</dbReference>
<keyword evidence="4" id="KW-1185">Reference proteome</keyword>
<gene>
    <name evidence="3" type="ORF">NE237_020148</name>
</gene>
<comment type="similarity">
    <text evidence="2">Belongs to the shikimate kinase family.</text>
</comment>
<reference evidence="3" key="1">
    <citation type="journal article" date="2023" name="Plant J.">
        <title>The genome of the king protea, Protea cynaroides.</title>
        <authorList>
            <person name="Chang J."/>
            <person name="Duong T.A."/>
            <person name="Schoeman C."/>
            <person name="Ma X."/>
            <person name="Roodt D."/>
            <person name="Barker N."/>
            <person name="Li Z."/>
            <person name="Van de Peer Y."/>
            <person name="Mizrachi E."/>
        </authorList>
    </citation>
    <scope>NUCLEOTIDE SEQUENCE</scope>
    <source>
        <tissue evidence="3">Young leaves</tissue>
    </source>
</reference>
<evidence type="ECO:0000313" key="4">
    <source>
        <dbReference type="Proteomes" id="UP001141806"/>
    </source>
</evidence>
<evidence type="ECO:0000256" key="2">
    <source>
        <dbReference type="ARBA" id="ARBA00006997"/>
    </source>
</evidence>
<dbReference type="OrthoDB" id="197068at2759"/>
<dbReference type="AlphaFoldDB" id="A0A9Q0H634"/>
<dbReference type="GO" id="GO:0009507">
    <property type="term" value="C:chloroplast"/>
    <property type="evidence" value="ECO:0007669"/>
    <property type="project" value="UniProtKB-SubCell"/>
</dbReference>
<dbReference type="GO" id="GO:0005829">
    <property type="term" value="C:cytosol"/>
    <property type="evidence" value="ECO:0007669"/>
    <property type="project" value="TreeGrafter"/>
</dbReference>
<dbReference type="InterPro" id="IPR027417">
    <property type="entry name" value="P-loop_NTPase"/>
</dbReference>
<dbReference type="Pfam" id="PF01202">
    <property type="entry name" value="SKI"/>
    <property type="match status" value="1"/>
</dbReference>
<dbReference type="Gene3D" id="3.40.50.300">
    <property type="entry name" value="P-loop containing nucleotide triphosphate hydrolases"/>
    <property type="match status" value="1"/>
</dbReference>
<name>A0A9Q0H634_9MAGN</name>
<comment type="caution">
    <text evidence="3">The sequence shown here is derived from an EMBL/GenBank/DDBJ whole genome shotgun (WGS) entry which is preliminary data.</text>
</comment>
<protein>
    <recommendedName>
        <fullName evidence="5">Inactive shikimate kinase like 1, chloroplastic</fullName>
    </recommendedName>
</protein>
<dbReference type="PRINTS" id="PR01100">
    <property type="entry name" value="SHIKIMTKNASE"/>
</dbReference>
<proteinExistence type="inferred from homology"/>
<comment type="subcellular location">
    <subcellularLocation>
        <location evidence="1">Plastid</location>
        <location evidence="1">Chloroplast</location>
    </subcellularLocation>
</comment>
<dbReference type="PANTHER" id="PTHR21087:SF4">
    <property type="entry name" value="INACTIVE SHIKIMATE KINASE LIKE 1, CHLOROPLASTIC-RELATED"/>
    <property type="match status" value="1"/>
</dbReference>
<evidence type="ECO:0000256" key="1">
    <source>
        <dbReference type="ARBA" id="ARBA00004229"/>
    </source>
</evidence>
<organism evidence="3 4">
    <name type="scientific">Protea cynaroides</name>
    <dbReference type="NCBI Taxonomy" id="273540"/>
    <lineage>
        <taxon>Eukaryota</taxon>
        <taxon>Viridiplantae</taxon>
        <taxon>Streptophyta</taxon>
        <taxon>Embryophyta</taxon>
        <taxon>Tracheophyta</taxon>
        <taxon>Spermatophyta</taxon>
        <taxon>Magnoliopsida</taxon>
        <taxon>Proteales</taxon>
        <taxon>Proteaceae</taxon>
        <taxon>Protea</taxon>
    </lineage>
</organism>
<dbReference type="SUPFAM" id="SSF52540">
    <property type="entry name" value="P-loop containing nucleoside triphosphate hydrolases"/>
    <property type="match status" value="1"/>
</dbReference>
<dbReference type="Proteomes" id="UP001141806">
    <property type="component" value="Unassembled WGS sequence"/>
</dbReference>
<dbReference type="InterPro" id="IPR031322">
    <property type="entry name" value="Shikimate/glucono_kinase"/>
</dbReference>
<accession>A0A9Q0H634</accession>
<dbReference type="PANTHER" id="PTHR21087">
    <property type="entry name" value="SHIKIMATE KINASE"/>
    <property type="match status" value="1"/>
</dbReference>
<dbReference type="EMBL" id="JAMYWD010000009">
    <property type="protein sequence ID" value="KAJ4960238.1"/>
    <property type="molecule type" value="Genomic_DNA"/>
</dbReference>